<name>A0A3S5AUE3_9PLAT</name>
<keyword evidence="2" id="KW-1185">Reference proteome</keyword>
<organism evidence="1 2">
    <name type="scientific">Protopolystoma xenopodis</name>
    <dbReference type="NCBI Taxonomy" id="117903"/>
    <lineage>
        <taxon>Eukaryota</taxon>
        <taxon>Metazoa</taxon>
        <taxon>Spiralia</taxon>
        <taxon>Lophotrochozoa</taxon>
        <taxon>Platyhelminthes</taxon>
        <taxon>Monogenea</taxon>
        <taxon>Polyopisthocotylea</taxon>
        <taxon>Polystomatidea</taxon>
        <taxon>Polystomatidae</taxon>
        <taxon>Protopolystoma</taxon>
    </lineage>
</organism>
<gene>
    <name evidence="1" type="ORF">PXEA_LOCUS22106</name>
</gene>
<protein>
    <submittedName>
        <fullName evidence="1">Uncharacterized protein</fullName>
    </submittedName>
</protein>
<dbReference type="Proteomes" id="UP000784294">
    <property type="component" value="Unassembled WGS sequence"/>
</dbReference>
<evidence type="ECO:0000313" key="1">
    <source>
        <dbReference type="EMBL" id="VEL28666.1"/>
    </source>
</evidence>
<evidence type="ECO:0000313" key="2">
    <source>
        <dbReference type="Proteomes" id="UP000784294"/>
    </source>
</evidence>
<sequence>MPTEFLTIDQFARQKTQKRSDPSNHLAAFTSRIANYAASSSFGGGRLPSEGRKVHPVRTQKDNSAYQKCLQEIFSWSAVNEVAESTFWVVACFGTVTFHRCSLHQPTPPHDWHEPEWAERPRFGQKILKKSYFTYHRHSYEFRRPNRRN</sequence>
<proteinExistence type="predicted"/>
<dbReference type="EMBL" id="CAAALY010096728">
    <property type="protein sequence ID" value="VEL28666.1"/>
    <property type="molecule type" value="Genomic_DNA"/>
</dbReference>
<accession>A0A3S5AUE3</accession>
<comment type="caution">
    <text evidence="1">The sequence shown here is derived from an EMBL/GenBank/DDBJ whole genome shotgun (WGS) entry which is preliminary data.</text>
</comment>
<dbReference type="AlphaFoldDB" id="A0A3S5AUE3"/>
<reference evidence="1" key="1">
    <citation type="submission" date="2018-11" db="EMBL/GenBank/DDBJ databases">
        <authorList>
            <consortium name="Pathogen Informatics"/>
        </authorList>
    </citation>
    <scope>NUCLEOTIDE SEQUENCE</scope>
</reference>